<evidence type="ECO:0000313" key="4">
    <source>
        <dbReference type="EMBL" id="ABA95367.1"/>
    </source>
</evidence>
<name>Q2QZH0_ORYSJ</name>
<dbReference type="InterPro" id="IPR054722">
    <property type="entry name" value="PolX-like_BBD"/>
</dbReference>
<protein>
    <submittedName>
        <fullName evidence="4">Retrotransposon protein, putative, Ty1-copia subclass</fullName>
    </submittedName>
</protein>
<dbReference type="InterPro" id="IPR012337">
    <property type="entry name" value="RNaseH-like_sf"/>
</dbReference>
<dbReference type="Pfam" id="PF13976">
    <property type="entry name" value="gag_pre-integrs"/>
    <property type="match status" value="1"/>
</dbReference>
<reference evidence="4" key="2">
    <citation type="submission" date="2005-04" db="EMBL/GenBank/DDBJ databases">
        <authorList>
            <person name="Buell C.R."/>
            <person name="Wing R.A."/>
            <person name="McCombie W.A."/>
            <person name="Ouyang S."/>
        </authorList>
    </citation>
    <scope>NUCLEOTIDE SEQUENCE</scope>
</reference>
<dbReference type="PANTHER" id="PTHR42648:SF26">
    <property type="entry name" value="INTEGRASE CATALYTIC DOMAIN-CONTAINING PROTEIN"/>
    <property type="match status" value="1"/>
</dbReference>
<feature type="compositionally biased region" description="Low complexity" evidence="2">
    <location>
        <begin position="778"/>
        <end position="797"/>
    </location>
</feature>
<reference evidence="4" key="1">
    <citation type="journal article" date="2005" name="BMC Biol.">
        <title>The sequence of rice chromosomes 11 and 12, rich in disease resistance genes and recent gene duplications.</title>
        <authorList>
            <consortium name="The rice chromosomes 11 and 12 sequencing consortia"/>
        </authorList>
    </citation>
    <scope>NUCLEOTIDE SEQUENCE [LARGE SCALE GENOMIC DNA]</scope>
</reference>
<reference evidence="4" key="3">
    <citation type="submission" date="2006-01" db="EMBL/GenBank/DDBJ databases">
        <authorList>
            <person name="Buell R."/>
        </authorList>
    </citation>
    <scope>NUCLEOTIDE SEQUENCE</scope>
</reference>
<proteinExistence type="predicted"/>
<evidence type="ECO:0000259" key="3">
    <source>
        <dbReference type="PROSITE" id="PS50994"/>
    </source>
</evidence>
<keyword evidence="1" id="KW-0378">Hydrolase</keyword>
<dbReference type="GO" id="GO:0015074">
    <property type="term" value="P:DNA integration"/>
    <property type="evidence" value="ECO:0007669"/>
    <property type="project" value="InterPro"/>
</dbReference>
<dbReference type="InterPro" id="IPR001584">
    <property type="entry name" value="Integrase_cat-core"/>
</dbReference>
<gene>
    <name evidence="4" type="ordered locus">LOC_Os11g46020</name>
</gene>
<dbReference type="GO" id="GO:0008233">
    <property type="term" value="F:peptidase activity"/>
    <property type="evidence" value="ECO:0007669"/>
    <property type="project" value="UniProtKB-KW"/>
</dbReference>
<organism evidence="4">
    <name type="scientific">Oryza sativa subsp. japonica</name>
    <name type="common">Rice</name>
    <dbReference type="NCBI Taxonomy" id="39947"/>
    <lineage>
        <taxon>Eukaryota</taxon>
        <taxon>Viridiplantae</taxon>
        <taxon>Streptophyta</taxon>
        <taxon>Embryophyta</taxon>
        <taxon>Tracheophyta</taxon>
        <taxon>Spermatophyta</taxon>
        <taxon>Magnoliopsida</taxon>
        <taxon>Liliopsida</taxon>
        <taxon>Poales</taxon>
        <taxon>Poaceae</taxon>
        <taxon>BOP clade</taxon>
        <taxon>Oryzoideae</taxon>
        <taxon>Oryzeae</taxon>
        <taxon>Oryzinae</taxon>
        <taxon>Oryza</taxon>
        <taxon>Oryza sativa</taxon>
    </lineage>
</organism>
<dbReference type="PANTHER" id="PTHR42648">
    <property type="entry name" value="TRANSPOSASE, PUTATIVE-RELATED"/>
    <property type="match status" value="1"/>
</dbReference>
<dbReference type="SUPFAM" id="SSF53098">
    <property type="entry name" value="Ribonuclease H-like"/>
    <property type="match status" value="1"/>
</dbReference>
<dbReference type="Pfam" id="PF14223">
    <property type="entry name" value="Retrotran_gag_2"/>
    <property type="match status" value="1"/>
</dbReference>
<feature type="compositionally biased region" description="Gly residues" evidence="2">
    <location>
        <begin position="193"/>
        <end position="226"/>
    </location>
</feature>
<dbReference type="PROSITE" id="PS50994">
    <property type="entry name" value="INTEGRASE"/>
    <property type="match status" value="1"/>
</dbReference>
<dbReference type="InterPro" id="IPR039537">
    <property type="entry name" value="Retrotran_Ty1/copia-like"/>
</dbReference>
<dbReference type="Pfam" id="PF25597">
    <property type="entry name" value="SH3_retrovirus"/>
    <property type="match status" value="1"/>
</dbReference>
<dbReference type="InterPro" id="IPR057670">
    <property type="entry name" value="SH3_retrovirus"/>
</dbReference>
<dbReference type="InterPro" id="IPR036397">
    <property type="entry name" value="RNaseH_sf"/>
</dbReference>
<dbReference type="AlphaFoldDB" id="Q2QZH0"/>
<dbReference type="EMBL" id="DP000010">
    <property type="protein sequence ID" value="ABA95367.1"/>
    <property type="molecule type" value="Genomic_DNA"/>
</dbReference>
<dbReference type="Gene3D" id="3.30.420.10">
    <property type="entry name" value="Ribonuclease H-like superfamily/Ribonuclease H"/>
    <property type="match status" value="1"/>
</dbReference>
<feature type="region of interest" description="Disordered" evidence="2">
    <location>
        <begin position="770"/>
        <end position="807"/>
    </location>
</feature>
<feature type="region of interest" description="Disordered" evidence="2">
    <location>
        <begin position="174"/>
        <end position="241"/>
    </location>
</feature>
<dbReference type="Pfam" id="PF22936">
    <property type="entry name" value="Pol_BBD"/>
    <property type="match status" value="1"/>
</dbReference>
<evidence type="ECO:0000256" key="2">
    <source>
        <dbReference type="SAM" id="MobiDB-lite"/>
    </source>
</evidence>
<evidence type="ECO:0000256" key="1">
    <source>
        <dbReference type="ARBA" id="ARBA00022670"/>
    </source>
</evidence>
<keyword evidence="1" id="KW-0645">Protease</keyword>
<sequence>MASSSPTASTNPVFGFIITEKLAKQNFAIWSAQMLAAVRGASLEGHIDGKTAVPVAEIDEKQGEKAWGAIGSMFTSQTRARSLNTRLALQTTVKGTMSVSEYFGKMKALADEVAATGKRLDEEDFIAYILNGLDGEFDSVVSAIGMKTEPISVMEVYSQVLNFENRLKLRQEGTASAHAASRGRGGFNPRAGGFSGGGGGGPGRGRGAPTGGANFPGGNGGGGNSRGRGYTPARNRGNQQRVDPRPICQVCYKRGHVAAKCWHRFDENYVPDERHVAAAAQAAYAVDTNWYIDSGATDHITSELDKLTVREKYKGTEKIHTANGVGMQIKHIGHALVHTPDNHTLHLKNVLHVPHATKNLISASRLAEDNYVFLEIHSKYFLVKDRAMRNIILKGRCRKGLYPFPSEDAKYVCSVAPSFARWHSRLSHPTTPIVSRVVNQNKLPCQKSHSESVCDACQKAKSHQLPYSRSTSVSTRPLELVYSDVWGTAPSSVGGNKFYVSFIDDFSKFTWVYSLKHKSDVFQKFHEFQALVERLLGHKIITMQKDWGGEYQKLHSFFDKIGISHHVSCPYAHQQNSSAERKHRHIVEVGLALLAHASMPLKLWDEVFYTAAYLINRTPNKVIKFETPLERLFKQLPNYSLLRVFGCACWPNLRPYNNHKLQFRSKQCVFLDYSHLHKGFKCLDVSTGRVYISRDVIFDENVFSFSTLHENSGARLRSEISLLPSSLLPLSHSGGEQSTDHMSHLHTNTVPGEIAAENIVSGTYGWVDEAIDQEQEENQQQQHSAQQQQQSEQPSASGSPGVCHAPN</sequence>
<accession>Q2QZH0</accession>
<feature type="compositionally biased region" description="Low complexity" evidence="2">
    <location>
        <begin position="174"/>
        <end position="192"/>
    </location>
</feature>
<dbReference type="GO" id="GO:0003676">
    <property type="term" value="F:nucleic acid binding"/>
    <property type="evidence" value="ECO:0007669"/>
    <property type="project" value="InterPro"/>
</dbReference>
<dbReference type="GO" id="GO:0006508">
    <property type="term" value="P:proteolysis"/>
    <property type="evidence" value="ECO:0007669"/>
    <property type="project" value="UniProtKB-KW"/>
</dbReference>
<feature type="domain" description="Integrase catalytic" evidence="3">
    <location>
        <begin position="473"/>
        <end position="636"/>
    </location>
</feature>
<dbReference type="InterPro" id="IPR025724">
    <property type="entry name" value="GAG-pre-integrase_dom"/>
</dbReference>